<feature type="non-terminal residue" evidence="4">
    <location>
        <position position="196"/>
    </location>
</feature>
<dbReference type="InterPro" id="IPR002491">
    <property type="entry name" value="ABC_transptr_periplasmic_BD"/>
</dbReference>
<dbReference type="PANTHER" id="PTHR30535:SF34">
    <property type="entry name" value="MOLYBDATE-BINDING PROTEIN MOLA"/>
    <property type="match status" value="1"/>
</dbReference>
<keyword evidence="5" id="KW-1185">Reference proteome</keyword>
<dbReference type="EMBL" id="VRYY01000596">
    <property type="protein sequence ID" value="MBG3878480.1"/>
    <property type="molecule type" value="Genomic_DNA"/>
</dbReference>
<comment type="caution">
    <text evidence="4">The sequence shown here is derived from an EMBL/GenBank/DDBJ whole genome shotgun (WGS) entry which is preliminary data.</text>
</comment>
<gene>
    <name evidence="4" type="ORF">FVW20_16045</name>
</gene>
<protein>
    <submittedName>
        <fullName evidence="4">ABC transporter substrate-binding protein</fullName>
    </submittedName>
</protein>
<accession>A0ABS0J8L1</accession>
<dbReference type="Proteomes" id="UP001194469">
    <property type="component" value="Unassembled WGS sequence"/>
</dbReference>
<sequence length="196" mass="20739">MTDRMPTFVHQVATSVAATRLRPCRALAAALLLLTTLASALAASAPAHAGQPREQASEHQNQQPDRQSGGQSGGPVSITDDTGREVHLPHPARRIVALYGAFNELLAAMDMTDRMAARTAADENPPAIRALPVIGTHMRPSPEMVAAVAPDLVLQMEGRREAGEAVEGLRALGIPVAVFRVGSFDELFGVLRRVGA</sequence>
<evidence type="ECO:0000259" key="3">
    <source>
        <dbReference type="PROSITE" id="PS50983"/>
    </source>
</evidence>
<dbReference type="InterPro" id="IPR050902">
    <property type="entry name" value="ABC_Transporter_SBP"/>
</dbReference>
<evidence type="ECO:0000313" key="5">
    <source>
        <dbReference type="Proteomes" id="UP001194469"/>
    </source>
</evidence>
<feature type="domain" description="Fe/B12 periplasmic-binding" evidence="3">
    <location>
        <begin position="94"/>
        <end position="196"/>
    </location>
</feature>
<reference evidence="4 5" key="1">
    <citation type="submission" date="2019-08" db="EMBL/GenBank/DDBJ databases">
        <authorList>
            <person name="Luo N."/>
        </authorList>
    </citation>
    <scope>NUCLEOTIDE SEQUENCE [LARGE SCALE GENOMIC DNA]</scope>
    <source>
        <strain evidence="4 5">NCIMB 9442</strain>
    </source>
</reference>
<evidence type="ECO:0000256" key="1">
    <source>
        <dbReference type="SAM" id="MobiDB-lite"/>
    </source>
</evidence>
<feature type="chain" id="PRO_5047485767" evidence="2">
    <location>
        <begin position="50"/>
        <end position="196"/>
    </location>
</feature>
<keyword evidence="2" id="KW-0732">Signal</keyword>
<dbReference type="SUPFAM" id="SSF53807">
    <property type="entry name" value="Helical backbone' metal receptor"/>
    <property type="match status" value="1"/>
</dbReference>
<dbReference type="PANTHER" id="PTHR30535">
    <property type="entry name" value="VITAMIN B12-BINDING PROTEIN"/>
    <property type="match status" value="1"/>
</dbReference>
<proteinExistence type="predicted"/>
<organism evidence="4 5">
    <name type="scientific">Nitratidesulfovibrio oxamicus</name>
    <dbReference type="NCBI Taxonomy" id="32016"/>
    <lineage>
        <taxon>Bacteria</taxon>
        <taxon>Pseudomonadati</taxon>
        <taxon>Thermodesulfobacteriota</taxon>
        <taxon>Desulfovibrionia</taxon>
        <taxon>Desulfovibrionales</taxon>
        <taxon>Desulfovibrionaceae</taxon>
        <taxon>Nitratidesulfovibrio</taxon>
    </lineage>
</organism>
<feature type="region of interest" description="Disordered" evidence="1">
    <location>
        <begin position="45"/>
        <end position="87"/>
    </location>
</feature>
<evidence type="ECO:0000256" key="2">
    <source>
        <dbReference type="SAM" id="SignalP"/>
    </source>
</evidence>
<dbReference type="Gene3D" id="3.40.50.1980">
    <property type="entry name" value="Nitrogenase molybdenum iron protein domain"/>
    <property type="match status" value="1"/>
</dbReference>
<feature type="compositionally biased region" description="Polar residues" evidence="1">
    <location>
        <begin position="58"/>
        <end position="69"/>
    </location>
</feature>
<name>A0ABS0J8L1_9BACT</name>
<dbReference type="Pfam" id="PF01497">
    <property type="entry name" value="Peripla_BP_2"/>
    <property type="match status" value="1"/>
</dbReference>
<dbReference type="PROSITE" id="PS50983">
    <property type="entry name" value="FE_B12_PBP"/>
    <property type="match status" value="1"/>
</dbReference>
<evidence type="ECO:0000313" key="4">
    <source>
        <dbReference type="EMBL" id="MBG3878480.1"/>
    </source>
</evidence>
<feature type="signal peptide" evidence="2">
    <location>
        <begin position="1"/>
        <end position="49"/>
    </location>
</feature>